<comment type="function">
    <text evidence="7">Component of the mitochondrial ribosome (mitoribosome), a dedicated translation machinery responsible for the synthesis of mitochondrial genome-encoded proteins, including at least some of the essential transmembrane subunits of the mitochondrial respiratory chain. The mitoribosomes are attached to the mitochondrial inner membrane and translation products are cotranslationally integrated into the membrane.</text>
</comment>
<dbReference type="FunFam" id="3.90.280.10:FF:000004">
    <property type="entry name" value="Mitochondrial large ribosomal subunit YmL35"/>
    <property type="match status" value="1"/>
</dbReference>
<dbReference type="PANTHER" id="PTHR23508:SF10">
    <property type="entry name" value="CARBOXYLIC ACID TRANSPORTER PROTEIN HOMOLOG"/>
    <property type="match status" value="1"/>
</dbReference>
<dbReference type="EMBL" id="JAHFXF010000015">
    <property type="protein sequence ID" value="KAG9700487.1"/>
    <property type="molecule type" value="Genomic_DNA"/>
</dbReference>
<organism evidence="13 14">
    <name type="scientific">Aureobasidium melanogenum</name>
    <name type="common">Aureobasidium pullulans var. melanogenum</name>
    <dbReference type="NCBI Taxonomy" id="46634"/>
    <lineage>
        <taxon>Eukaryota</taxon>
        <taxon>Fungi</taxon>
        <taxon>Dikarya</taxon>
        <taxon>Ascomycota</taxon>
        <taxon>Pezizomycotina</taxon>
        <taxon>Dothideomycetes</taxon>
        <taxon>Dothideomycetidae</taxon>
        <taxon>Dothideales</taxon>
        <taxon>Saccotheciaceae</taxon>
        <taxon>Aureobasidium</taxon>
    </lineage>
</organism>
<dbReference type="InterPro" id="IPR035810">
    <property type="entry name" value="PEBP_euk"/>
</dbReference>
<dbReference type="GO" id="GO:0046943">
    <property type="term" value="F:carboxylic acid transmembrane transporter activity"/>
    <property type="evidence" value="ECO:0007669"/>
    <property type="project" value="TreeGrafter"/>
</dbReference>
<evidence type="ECO:0000256" key="5">
    <source>
        <dbReference type="ARBA" id="ARBA00023128"/>
    </source>
</evidence>
<feature type="transmembrane region" description="Helical" evidence="11">
    <location>
        <begin position="777"/>
        <end position="800"/>
    </location>
</feature>
<evidence type="ECO:0000256" key="7">
    <source>
        <dbReference type="ARBA" id="ARBA00037226"/>
    </source>
</evidence>
<proteinExistence type="inferred from homology"/>
<gene>
    <name evidence="13" type="ORF">KCU76_g716</name>
</gene>
<evidence type="ECO:0000256" key="8">
    <source>
        <dbReference type="ARBA" id="ARBA00038016"/>
    </source>
</evidence>
<dbReference type="Gene3D" id="3.90.280.10">
    <property type="entry name" value="PEBP-like"/>
    <property type="match status" value="1"/>
</dbReference>
<feature type="transmembrane region" description="Helical" evidence="11">
    <location>
        <begin position="554"/>
        <end position="576"/>
    </location>
</feature>
<keyword evidence="5" id="KW-0496">Mitochondrion</keyword>
<reference evidence="13" key="2">
    <citation type="submission" date="2021-08" db="EMBL/GenBank/DDBJ databases">
        <authorList>
            <person name="Gostincar C."/>
            <person name="Sun X."/>
            <person name="Song Z."/>
            <person name="Gunde-Cimerman N."/>
        </authorList>
    </citation>
    <scope>NUCLEOTIDE SEQUENCE</scope>
    <source>
        <strain evidence="13">EXF-9911</strain>
    </source>
</reference>
<evidence type="ECO:0000256" key="6">
    <source>
        <dbReference type="ARBA" id="ARBA00023136"/>
    </source>
</evidence>
<dbReference type="Gene3D" id="1.20.1250.20">
    <property type="entry name" value="MFS general substrate transporter like domains"/>
    <property type="match status" value="1"/>
</dbReference>
<feature type="domain" description="Major facilitator superfamily (MFS) profile" evidence="12">
    <location>
        <begin position="487"/>
        <end position="897"/>
    </location>
</feature>
<dbReference type="Proteomes" id="UP000779574">
    <property type="component" value="Unassembled WGS sequence"/>
</dbReference>
<evidence type="ECO:0000256" key="10">
    <source>
        <dbReference type="SAM" id="MobiDB-lite"/>
    </source>
</evidence>
<keyword evidence="4 11" id="KW-1133">Transmembrane helix</keyword>
<keyword evidence="3 11" id="KW-0812">Transmembrane</keyword>
<dbReference type="CDD" id="cd00866">
    <property type="entry name" value="PEBP_euk"/>
    <property type="match status" value="1"/>
</dbReference>
<reference evidence="13" key="1">
    <citation type="journal article" date="2021" name="J Fungi (Basel)">
        <title>Virulence traits and population genomics of the black yeast Aureobasidium melanogenum.</title>
        <authorList>
            <person name="Cernosa A."/>
            <person name="Sun X."/>
            <person name="Gostincar C."/>
            <person name="Fang C."/>
            <person name="Gunde-Cimerman N."/>
            <person name="Song Z."/>
        </authorList>
    </citation>
    <scope>NUCLEOTIDE SEQUENCE</scope>
    <source>
        <strain evidence="13">EXF-9911</strain>
    </source>
</reference>
<dbReference type="GO" id="GO:0005739">
    <property type="term" value="C:mitochondrion"/>
    <property type="evidence" value="ECO:0007669"/>
    <property type="project" value="UniProtKB-SubCell"/>
</dbReference>
<dbReference type="InterPro" id="IPR005828">
    <property type="entry name" value="MFS_sugar_transport-like"/>
</dbReference>
<feature type="region of interest" description="Disordered" evidence="10">
    <location>
        <begin position="400"/>
        <end position="421"/>
    </location>
</feature>
<dbReference type="PROSITE" id="PS50850">
    <property type="entry name" value="MFS"/>
    <property type="match status" value="1"/>
</dbReference>
<keyword evidence="6 11" id="KW-0472">Membrane</keyword>
<dbReference type="AlphaFoldDB" id="A0A9P8EX60"/>
<feature type="transmembrane region" description="Helical" evidence="11">
    <location>
        <begin position="749"/>
        <end position="770"/>
    </location>
</feature>
<evidence type="ECO:0000256" key="3">
    <source>
        <dbReference type="ARBA" id="ARBA00022692"/>
    </source>
</evidence>
<sequence>MASSSRALRGLSARAFSTSAAVAEEVVASTPAAAAAATTQSPPLSSLAQDNVFTPRAERKLLKTRGLTPVGSRRRRAAILSGSRIPFEQLPYQCFQEARKVLIQHREEKVKDIEAERQKIARLKAQSVEPQNEQRQQHRLNSMERYLDQLKIHADINDPMVKRRFEDGKGDMDKPIYRYLADKKWRQYDRMIVMQRITQMNVVPDVLPTIDPTLNVELSFGPRDVQPGEFVDSRVSEVPAHLNIQPYDKGERYVTIAIINPDVPNVEADAFDYRCHFLASNIKISPTQTSVSLGKLTDDQVILPWLPAYTQKGLAYSRMSVFVLEQKDGQILDAKALSQRYEHDDFILRGFVDRHILKPVGVNMFRSRHDEGTAGVMQRAGIPGGDVEFKRKKIEPLPYKKLPGSRYSPDNDKDDNQYGDIRSGKEPHFECDFLTFVVANMVSSVEMTVNPVEPENYQEDKTKDAEVTVWDTESDISRNPKQISWFVIFASALANFSDGYQNNLSSHTNVVFSHTLGKAYTSTIQTRISNALLVGAVIGIIVLGYTCDIWSRRGGLWVTSSLVVIGSLLSTLVFQVQSQGVSDMMWYMTIARGITGVGVGGEYPPSAAAALEGSNEHYDHIRGPIQVLTSTLMATSAAPICTAIYLISLTASNNNLRIAFHAIYAISIFLPLFVAFLRFRMRDGILFRRNNFKTKKSPPYLLVLKRYGWRLLGTSAAFFLYDFINFPNGIMSSVIINNVVKGKDVRQTAIWQFILALLAVPGPIVGSWLCNRIGRRWTGIAGWTGYIILGFVIGGCYTKLTQNAIAAFVVLYGLMQCFGHMGPGATIGLMSVELYPTAVRGMSYGISAAFGKAGAAVGTQVFTPIRDAAGPASTFYLLGGLSVLGAAIYYFLPEGKDIDLAAEDESFNIYLRSEGFGKEEGSAGSE</sequence>
<dbReference type="SUPFAM" id="SSF103473">
    <property type="entry name" value="MFS general substrate transporter"/>
    <property type="match status" value="1"/>
</dbReference>
<comment type="caution">
    <text evidence="13">The sequence shown here is derived from an EMBL/GenBank/DDBJ whole genome shotgun (WGS) entry which is preliminary data.</text>
</comment>
<evidence type="ECO:0000259" key="12">
    <source>
        <dbReference type="PROSITE" id="PS50850"/>
    </source>
</evidence>
<evidence type="ECO:0000313" key="14">
    <source>
        <dbReference type="Proteomes" id="UP000779574"/>
    </source>
</evidence>
<feature type="compositionally biased region" description="Basic and acidic residues" evidence="10">
    <location>
        <begin position="409"/>
        <end position="421"/>
    </location>
</feature>
<dbReference type="InterPro" id="IPR036259">
    <property type="entry name" value="MFS_trans_sf"/>
</dbReference>
<feature type="non-terminal residue" evidence="13">
    <location>
        <position position="1"/>
    </location>
</feature>
<accession>A0A9P8EX60</accession>
<dbReference type="InterPro" id="IPR036610">
    <property type="entry name" value="PEBP-like_sf"/>
</dbReference>
<comment type="similarity">
    <text evidence="8">Belongs to the phosphatidylethanolamine-binding protein family. Mitochondrion-specific ribosomal protein mL38 subfamily.</text>
</comment>
<feature type="transmembrane region" description="Helical" evidence="11">
    <location>
        <begin position="874"/>
        <end position="892"/>
    </location>
</feature>
<feature type="transmembrane region" description="Helical" evidence="11">
    <location>
        <begin position="806"/>
        <end position="830"/>
    </location>
</feature>
<comment type="subcellular location">
    <subcellularLocation>
        <location evidence="1">Membrane</location>
        <topology evidence="1">Multi-pass membrane protein</topology>
    </subcellularLocation>
    <subcellularLocation>
        <location evidence="2">Mitochondrion</location>
    </subcellularLocation>
</comment>
<dbReference type="Gene3D" id="1.20.58.1180">
    <property type="match status" value="1"/>
</dbReference>
<evidence type="ECO:0000256" key="2">
    <source>
        <dbReference type="ARBA" id="ARBA00004173"/>
    </source>
</evidence>
<evidence type="ECO:0000256" key="1">
    <source>
        <dbReference type="ARBA" id="ARBA00004141"/>
    </source>
</evidence>
<protein>
    <recommendedName>
        <fullName evidence="9">Large ribosomal subunit protein mL38</fullName>
    </recommendedName>
</protein>
<evidence type="ECO:0000313" key="13">
    <source>
        <dbReference type="EMBL" id="KAG9700487.1"/>
    </source>
</evidence>
<dbReference type="GO" id="GO:0005886">
    <property type="term" value="C:plasma membrane"/>
    <property type="evidence" value="ECO:0007669"/>
    <property type="project" value="TreeGrafter"/>
</dbReference>
<dbReference type="PANTHER" id="PTHR23508">
    <property type="entry name" value="CARBOXYLIC ACID TRANSPORTER PROTEIN HOMOLOG"/>
    <property type="match status" value="1"/>
</dbReference>
<feature type="transmembrane region" description="Helical" evidence="11">
    <location>
        <begin position="658"/>
        <end position="679"/>
    </location>
</feature>
<evidence type="ECO:0000256" key="9">
    <source>
        <dbReference type="ARBA" id="ARBA00039444"/>
    </source>
</evidence>
<evidence type="ECO:0000256" key="4">
    <source>
        <dbReference type="ARBA" id="ARBA00022989"/>
    </source>
</evidence>
<dbReference type="InterPro" id="IPR020846">
    <property type="entry name" value="MFS_dom"/>
</dbReference>
<dbReference type="OrthoDB" id="2153661at2759"/>
<dbReference type="SUPFAM" id="SSF49777">
    <property type="entry name" value="PEBP-like"/>
    <property type="match status" value="1"/>
</dbReference>
<name>A0A9P8EX60_AURME</name>
<evidence type="ECO:0000256" key="11">
    <source>
        <dbReference type="SAM" id="Phobius"/>
    </source>
</evidence>
<feature type="transmembrane region" description="Helical" evidence="11">
    <location>
        <begin position="528"/>
        <end position="547"/>
    </location>
</feature>
<dbReference type="Pfam" id="PF00083">
    <property type="entry name" value="Sugar_tr"/>
    <property type="match status" value="2"/>
</dbReference>